<accession>A0A0B6YCE3</accession>
<dbReference type="AlphaFoldDB" id="A0A0B6YCE3"/>
<evidence type="ECO:0000313" key="2">
    <source>
        <dbReference type="EMBL" id="CEK53481.1"/>
    </source>
</evidence>
<reference evidence="2" key="1">
    <citation type="submission" date="2014-12" db="EMBL/GenBank/DDBJ databases">
        <title>Insight into the proteome of Arion vulgaris.</title>
        <authorList>
            <person name="Aradska J."/>
            <person name="Bulat T."/>
            <person name="Smidak R."/>
            <person name="Sarate P."/>
            <person name="Gangsoo J."/>
            <person name="Sialana F."/>
            <person name="Bilban M."/>
            <person name="Lubec G."/>
        </authorList>
    </citation>
    <scope>NUCLEOTIDE SEQUENCE</scope>
    <source>
        <tissue evidence="2">Skin</tissue>
    </source>
</reference>
<sequence length="93" mass="10343">LLHCSLAKGVEIKGEATVRLVSCVCTAVKGMRFGHTTDKQYLKMPHPHKFPSRGLETDNWHGIRASDHNTGSDSWVQTNPLLRQIHVTHSQSG</sequence>
<proteinExistence type="predicted"/>
<gene>
    <name evidence="2" type="primary">ORF20430</name>
</gene>
<dbReference type="EMBL" id="HACG01006616">
    <property type="protein sequence ID" value="CEK53481.1"/>
    <property type="molecule type" value="Transcribed_RNA"/>
</dbReference>
<protein>
    <submittedName>
        <fullName evidence="2">Uncharacterized protein</fullName>
    </submittedName>
</protein>
<feature type="non-terminal residue" evidence="2">
    <location>
        <position position="1"/>
    </location>
</feature>
<evidence type="ECO:0000256" key="1">
    <source>
        <dbReference type="SAM" id="MobiDB-lite"/>
    </source>
</evidence>
<organism evidence="2">
    <name type="scientific">Arion vulgaris</name>
    <dbReference type="NCBI Taxonomy" id="1028688"/>
    <lineage>
        <taxon>Eukaryota</taxon>
        <taxon>Metazoa</taxon>
        <taxon>Spiralia</taxon>
        <taxon>Lophotrochozoa</taxon>
        <taxon>Mollusca</taxon>
        <taxon>Gastropoda</taxon>
        <taxon>Heterobranchia</taxon>
        <taxon>Euthyneura</taxon>
        <taxon>Panpulmonata</taxon>
        <taxon>Eupulmonata</taxon>
        <taxon>Stylommatophora</taxon>
        <taxon>Helicina</taxon>
        <taxon>Arionoidea</taxon>
        <taxon>Arionidae</taxon>
        <taxon>Arion</taxon>
    </lineage>
</organism>
<name>A0A0B6YCE3_9EUPU</name>
<feature type="region of interest" description="Disordered" evidence="1">
    <location>
        <begin position="44"/>
        <end position="63"/>
    </location>
</feature>